<comment type="similarity">
    <text evidence="2">Belongs to the RLP family.</text>
</comment>
<comment type="subcellular location">
    <subcellularLocation>
        <location evidence="1">Cell membrane</location>
        <topology evidence="1">Single-pass type I membrane protein</topology>
    </subcellularLocation>
</comment>
<evidence type="ECO:0000256" key="2">
    <source>
        <dbReference type="ARBA" id="ARBA00009592"/>
    </source>
</evidence>
<evidence type="ECO:0000256" key="6">
    <source>
        <dbReference type="ARBA" id="ARBA00022737"/>
    </source>
</evidence>
<accession>A0A438DAQ8</accession>
<dbReference type="GO" id="GO:0016301">
    <property type="term" value="F:kinase activity"/>
    <property type="evidence" value="ECO:0007669"/>
    <property type="project" value="UniProtKB-KW"/>
</dbReference>
<dbReference type="Proteomes" id="UP000288805">
    <property type="component" value="Unassembled WGS sequence"/>
</dbReference>
<name>A0A438DAQ8_VITVI</name>
<dbReference type="Gene3D" id="3.80.10.10">
    <property type="entry name" value="Ribonuclease Inhibitor"/>
    <property type="match status" value="1"/>
</dbReference>
<evidence type="ECO:0000256" key="10">
    <source>
        <dbReference type="ARBA" id="ARBA00023180"/>
    </source>
</evidence>
<dbReference type="PANTHER" id="PTHR27004:SF468">
    <property type="entry name" value="OS01G0891601 PROTEIN"/>
    <property type="match status" value="1"/>
</dbReference>
<reference evidence="11 12" key="1">
    <citation type="journal article" date="2018" name="PLoS Genet.">
        <title>Population sequencing reveals clonal diversity and ancestral inbreeding in the grapevine cultivar Chardonnay.</title>
        <authorList>
            <person name="Roach M.J."/>
            <person name="Johnson D.L."/>
            <person name="Bohlmann J."/>
            <person name="van Vuuren H.J."/>
            <person name="Jones S.J."/>
            <person name="Pretorius I.S."/>
            <person name="Schmidt S.A."/>
            <person name="Borneman A.R."/>
        </authorList>
    </citation>
    <scope>NUCLEOTIDE SEQUENCE [LARGE SCALE GENOMIC DNA]</scope>
    <source>
        <strain evidence="12">cv. Chardonnay</strain>
        <tissue evidence="11">Leaf</tissue>
    </source>
</reference>
<evidence type="ECO:0000313" key="11">
    <source>
        <dbReference type="EMBL" id="RVW32543.1"/>
    </source>
</evidence>
<evidence type="ECO:0000256" key="1">
    <source>
        <dbReference type="ARBA" id="ARBA00004251"/>
    </source>
</evidence>
<keyword evidence="11" id="KW-0418">Kinase</keyword>
<dbReference type="Pfam" id="PF00560">
    <property type="entry name" value="LRR_1"/>
    <property type="match status" value="3"/>
</dbReference>
<evidence type="ECO:0000256" key="9">
    <source>
        <dbReference type="ARBA" id="ARBA00023170"/>
    </source>
</evidence>
<organism evidence="11 12">
    <name type="scientific">Vitis vinifera</name>
    <name type="common">Grape</name>
    <dbReference type="NCBI Taxonomy" id="29760"/>
    <lineage>
        <taxon>Eukaryota</taxon>
        <taxon>Viridiplantae</taxon>
        <taxon>Streptophyta</taxon>
        <taxon>Embryophyta</taxon>
        <taxon>Tracheophyta</taxon>
        <taxon>Spermatophyta</taxon>
        <taxon>Magnoliopsida</taxon>
        <taxon>eudicotyledons</taxon>
        <taxon>Gunneridae</taxon>
        <taxon>Pentapetalae</taxon>
        <taxon>rosids</taxon>
        <taxon>Vitales</taxon>
        <taxon>Vitaceae</taxon>
        <taxon>Viteae</taxon>
        <taxon>Vitis</taxon>
    </lineage>
</organism>
<gene>
    <name evidence="11" type="primary">FEI1_2</name>
    <name evidence="11" type="ORF">CK203_093757</name>
</gene>
<dbReference type="PANTHER" id="PTHR27004">
    <property type="entry name" value="RECEPTOR-LIKE PROTEIN 12 ISOFORM X1"/>
    <property type="match status" value="1"/>
</dbReference>
<keyword evidence="4" id="KW-0433">Leucine-rich repeat</keyword>
<keyword evidence="7" id="KW-1133">Transmembrane helix</keyword>
<dbReference type="SUPFAM" id="SSF52058">
    <property type="entry name" value="L domain-like"/>
    <property type="match status" value="1"/>
</dbReference>
<dbReference type="InterPro" id="IPR001611">
    <property type="entry name" value="Leu-rich_rpt"/>
</dbReference>
<keyword evidence="9 11" id="KW-0675">Receptor</keyword>
<sequence>MAFPSLWNLRMKNKTEASLNHLTALGLASLVPTTELEFCHFVCWLWALCHLSLLQNINLARNSINGRIPVGLSHCYNLEEIYFEHNQLIGNLPSELGDLPRLRILDVAANNLTGVIAPTFGNLTSLTVLSLARKPILRQNPK</sequence>
<keyword evidence="11" id="KW-0808">Transferase</keyword>
<proteinExistence type="inferred from homology"/>
<evidence type="ECO:0000313" key="12">
    <source>
        <dbReference type="Proteomes" id="UP000288805"/>
    </source>
</evidence>
<keyword evidence="3" id="KW-1003">Cell membrane</keyword>
<protein>
    <submittedName>
        <fullName evidence="11">LRR receptor-like serine/threonine-protein kinase FEI 1</fullName>
    </submittedName>
</protein>
<evidence type="ECO:0000256" key="3">
    <source>
        <dbReference type="ARBA" id="ARBA00022475"/>
    </source>
</evidence>
<dbReference type="InterPro" id="IPR032675">
    <property type="entry name" value="LRR_dom_sf"/>
</dbReference>
<keyword evidence="8" id="KW-0472">Membrane</keyword>
<comment type="caution">
    <text evidence="11">The sequence shown here is derived from an EMBL/GenBank/DDBJ whole genome shotgun (WGS) entry which is preliminary data.</text>
</comment>
<evidence type="ECO:0000256" key="4">
    <source>
        <dbReference type="ARBA" id="ARBA00022614"/>
    </source>
</evidence>
<keyword evidence="5" id="KW-0812">Transmembrane</keyword>
<dbReference type="EMBL" id="QGNW01001713">
    <property type="protein sequence ID" value="RVW32543.1"/>
    <property type="molecule type" value="Genomic_DNA"/>
</dbReference>
<dbReference type="AlphaFoldDB" id="A0A438DAQ8"/>
<evidence type="ECO:0000256" key="5">
    <source>
        <dbReference type="ARBA" id="ARBA00022692"/>
    </source>
</evidence>
<evidence type="ECO:0000256" key="7">
    <source>
        <dbReference type="ARBA" id="ARBA00022989"/>
    </source>
</evidence>
<keyword evidence="10" id="KW-0325">Glycoprotein</keyword>
<dbReference type="FunFam" id="3.80.10.10:FF:000383">
    <property type="entry name" value="Leucine-rich repeat receptor protein kinase EMS1"/>
    <property type="match status" value="1"/>
</dbReference>
<dbReference type="GO" id="GO:0005886">
    <property type="term" value="C:plasma membrane"/>
    <property type="evidence" value="ECO:0007669"/>
    <property type="project" value="UniProtKB-SubCell"/>
</dbReference>
<keyword evidence="6" id="KW-0677">Repeat</keyword>
<evidence type="ECO:0000256" key="8">
    <source>
        <dbReference type="ARBA" id="ARBA00023136"/>
    </source>
</evidence>